<keyword evidence="4" id="KW-1185">Reference proteome</keyword>
<proteinExistence type="predicted"/>
<sequence>MEINPEGENANLFDSYLNRELSDKELLEFKKKLESDIEFAYKLEKYTTTQVVLENYALREEIRSTLTSMKLEKQHDSVDYTIIPLRIPRRRNWMRIAASVALLFVTFTAYQYFSITNNKLYDEEFKPYKLATERSETNASNSIETAYLNNNYYSTIKSFEQSTNHATKEYFLAGNAYLEEKKIDKAIQCFEYILSHPEGKQQFYEDAEFYLALALLEKNEPQKALAILEKINLDKNHLYHEKVNNWFLLKVKIVQLKHS</sequence>
<dbReference type="AlphaFoldDB" id="A0A9X2F0X4"/>
<dbReference type="SUPFAM" id="SSF48452">
    <property type="entry name" value="TPR-like"/>
    <property type="match status" value="1"/>
</dbReference>
<dbReference type="EMBL" id="JAMWYS010000024">
    <property type="protein sequence ID" value="MCO4292602.1"/>
    <property type="molecule type" value="Genomic_DNA"/>
</dbReference>
<reference evidence="3" key="1">
    <citation type="submission" date="2022-06" db="EMBL/GenBank/DDBJ databases">
        <title>Solitalea sp. MAHUQ-68 isolated from rhizospheric soil.</title>
        <authorList>
            <person name="Huq M.A."/>
        </authorList>
    </citation>
    <scope>NUCLEOTIDE SEQUENCE</scope>
    <source>
        <strain evidence="3">MAHUQ-68</strain>
    </source>
</reference>
<keyword evidence="2" id="KW-1133">Transmembrane helix</keyword>
<feature type="transmembrane region" description="Helical" evidence="2">
    <location>
        <begin position="93"/>
        <end position="113"/>
    </location>
</feature>
<dbReference type="PROSITE" id="PS50005">
    <property type="entry name" value="TPR"/>
    <property type="match status" value="1"/>
</dbReference>
<dbReference type="RefSeq" id="WP_252587085.1">
    <property type="nucleotide sequence ID" value="NZ_JAMWYS010000024.1"/>
</dbReference>
<dbReference type="Gene3D" id="1.25.40.10">
    <property type="entry name" value="Tetratricopeptide repeat domain"/>
    <property type="match status" value="1"/>
</dbReference>
<name>A0A9X2F0X4_9SPHI</name>
<protein>
    <recommendedName>
        <fullName evidence="5">Tetratricopeptide repeat-containing protein</fullName>
    </recommendedName>
</protein>
<dbReference type="InterPro" id="IPR011990">
    <property type="entry name" value="TPR-like_helical_dom_sf"/>
</dbReference>
<keyword evidence="1" id="KW-0802">TPR repeat</keyword>
<keyword evidence="2" id="KW-0812">Transmembrane</keyword>
<feature type="repeat" description="TPR" evidence="1">
    <location>
        <begin position="167"/>
        <end position="200"/>
    </location>
</feature>
<dbReference type="InterPro" id="IPR019734">
    <property type="entry name" value="TPR_rpt"/>
</dbReference>
<evidence type="ECO:0000313" key="3">
    <source>
        <dbReference type="EMBL" id="MCO4292602.1"/>
    </source>
</evidence>
<dbReference type="Proteomes" id="UP001155182">
    <property type="component" value="Unassembled WGS sequence"/>
</dbReference>
<evidence type="ECO:0000256" key="1">
    <source>
        <dbReference type="PROSITE-ProRule" id="PRU00339"/>
    </source>
</evidence>
<organism evidence="3 4">
    <name type="scientific">Solitalea agri</name>
    <dbReference type="NCBI Taxonomy" id="2953739"/>
    <lineage>
        <taxon>Bacteria</taxon>
        <taxon>Pseudomonadati</taxon>
        <taxon>Bacteroidota</taxon>
        <taxon>Sphingobacteriia</taxon>
        <taxon>Sphingobacteriales</taxon>
        <taxon>Sphingobacteriaceae</taxon>
        <taxon>Solitalea</taxon>
    </lineage>
</organism>
<gene>
    <name evidence="3" type="ORF">NF867_07000</name>
</gene>
<keyword evidence="2" id="KW-0472">Membrane</keyword>
<evidence type="ECO:0000313" key="4">
    <source>
        <dbReference type="Proteomes" id="UP001155182"/>
    </source>
</evidence>
<comment type="caution">
    <text evidence="3">The sequence shown here is derived from an EMBL/GenBank/DDBJ whole genome shotgun (WGS) entry which is preliminary data.</text>
</comment>
<evidence type="ECO:0000256" key="2">
    <source>
        <dbReference type="SAM" id="Phobius"/>
    </source>
</evidence>
<accession>A0A9X2F0X4</accession>
<evidence type="ECO:0008006" key="5">
    <source>
        <dbReference type="Google" id="ProtNLM"/>
    </source>
</evidence>